<proteinExistence type="predicted"/>
<evidence type="ECO:0000313" key="2">
    <source>
        <dbReference type="EMBL" id="QDP19069.1"/>
    </source>
</evidence>
<reference evidence="2 3" key="1">
    <citation type="submission" date="2019-07" db="EMBL/GenBank/DDBJ databases">
        <title>Sphingomonas AE3 Genome sequencing and assembly.</title>
        <authorList>
            <person name="Kim H."/>
        </authorList>
    </citation>
    <scope>NUCLEOTIDE SEQUENCE [LARGE SCALE GENOMIC DNA]</scope>
    <source>
        <strain evidence="2 3">AE3</strain>
    </source>
</reference>
<accession>A0A516IQB8</accession>
<dbReference type="RefSeq" id="WP_147493525.1">
    <property type="nucleotide sequence ID" value="NZ_CP041659.1"/>
</dbReference>
<organism evidence="2 3">
    <name type="scientific">Sphingomonas xanthus</name>
    <dbReference type="NCBI Taxonomy" id="2594473"/>
    <lineage>
        <taxon>Bacteria</taxon>
        <taxon>Pseudomonadati</taxon>
        <taxon>Pseudomonadota</taxon>
        <taxon>Alphaproteobacteria</taxon>
        <taxon>Sphingomonadales</taxon>
        <taxon>Sphingomonadaceae</taxon>
        <taxon>Sphingomonas</taxon>
    </lineage>
</organism>
<feature type="transmembrane region" description="Helical" evidence="1">
    <location>
        <begin position="49"/>
        <end position="69"/>
    </location>
</feature>
<dbReference type="KEGG" id="sxa:FMM02_03295"/>
<keyword evidence="1" id="KW-1133">Transmembrane helix</keyword>
<gene>
    <name evidence="2" type="ORF">FMM02_03295</name>
</gene>
<evidence type="ECO:0000256" key="1">
    <source>
        <dbReference type="SAM" id="Phobius"/>
    </source>
</evidence>
<protein>
    <submittedName>
        <fullName evidence="2">Uncharacterized protein</fullName>
    </submittedName>
</protein>
<dbReference type="EMBL" id="CP041659">
    <property type="protein sequence ID" value="QDP19069.1"/>
    <property type="molecule type" value="Genomic_DNA"/>
</dbReference>
<dbReference type="Proteomes" id="UP000321857">
    <property type="component" value="Chromosome"/>
</dbReference>
<sequence>MVENIHETAMGVLGILIAPVWLWLLTMSIRSGVVWGWAGGPTRSRKPTFFWLVMVGYLALALGFAWRGFARL</sequence>
<keyword evidence="1" id="KW-0812">Transmembrane</keyword>
<keyword evidence="1" id="KW-0472">Membrane</keyword>
<name>A0A516IQB8_9SPHN</name>
<evidence type="ECO:0000313" key="3">
    <source>
        <dbReference type="Proteomes" id="UP000321857"/>
    </source>
</evidence>
<feature type="transmembrane region" description="Helical" evidence="1">
    <location>
        <begin position="12"/>
        <end position="37"/>
    </location>
</feature>
<keyword evidence="3" id="KW-1185">Reference proteome</keyword>
<dbReference type="AlphaFoldDB" id="A0A516IQB8"/>